<proteinExistence type="predicted"/>
<dbReference type="WBParaSite" id="Pan_g8318.t1">
    <property type="protein sequence ID" value="Pan_g8318.t1"/>
    <property type="gene ID" value="Pan_g8318"/>
</dbReference>
<name>A0A7E4W8E2_PANRE</name>
<evidence type="ECO:0000313" key="1">
    <source>
        <dbReference type="Proteomes" id="UP000492821"/>
    </source>
</evidence>
<reference evidence="2" key="2">
    <citation type="submission" date="2020-10" db="UniProtKB">
        <authorList>
            <consortium name="WormBaseParasite"/>
        </authorList>
    </citation>
    <scope>IDENTIFICATION</scope>
</reference>
<evidence type="ECO:0000313" key="2">
    <source>
        <dbReference type="WBParaSite" id="Pan_g8318.t1"/>
    </source>
</evidence>
<dbReference type="Proteomes" id="UP000492821">
    <property type="component" value="Unassembled WGS sequence"/>
</dbReference>
<reference evidence="1" key="1">
    <citation type="journal article" date="2013" name="Genetics">
        <title>The draft genome and transcriptome of Panagrellus redivivus are shaped by the harsh demands of a free-living lifestyle.</title>
        <authorList>
            <person name="Srinivasan J."/>
            <person name="Dillman A.R."/>
            <person name="Macchietto M.G."/>
            <person name="Heikkinen L."/>
            <person name="Lakso M."/>
            <person name="Fracchia K.M."/>
            <person name="Antoshechkin I."/>
            <person name="Mortazavi A."/>
            <person name="Wong G."/>
            <person name="Sternberg P.W."/>
        </authorList>
    </citation>
    <scope>NUCLEOTIDE SEQUENCE [LARGE SCALE GENOMIC DNA]</scope>
    <source>
        <strain evidence="1">MT8872</strain>
    </source>
</reference>
<sequence length="73" mass="8527">MVCPFVCDFNVLQRLLIRVNCKVRIIAIDYHGLTNMLEKLQLCGTCILFEGNSWIFKEFIQKESLARIVYSMP</sequence>
<organism evidence="1 2">
    <name type="scientific">Panagrellus redivivus</name>
    <name type="common">Microworm</name>
    <dbReference type="NCBI Taxonomy" id="6233"/>
    <lineage>
        <taxon>Eukaryota</taxon>
        <taxon>Metazoa</taxon>
        <taxon>Ecdysozoa</taxon>
        <taxon>Nematoda</taxon>
        <taxon>Chromadorea</taxon>
        <taxon>Rhabditida</taxon>
        <taxon>Tylenchina</taxon>
        <taxon>Panagrolaimomorpha</taxon>
        <taxon>Panagrolaimoidea</taxon>
        <taxon>Panagrolaimidae</taxon>
        <taxon>Panagrellus</taxon>
    </lineage>
</organism>
<protein>
    <submittedName>
        <fullName evidence="2">STAS domain-containing protein</fullName>
    </submittedName>
</protein>
<keyword evidence="1" id="KW-1185">Reference proteome</keyword>
<dbReference type="AlphaFoldDB" id="A0A7E4W8E2"/>
<accession>A0A7E4W8E2</accession>